<keyword evidence="1" id="KW-0472">Membrane</keyword>
<keyword evidence="3" id="KW-1185">Reference proteome</keyword>
<sequence>MPQGTVIAIKPMGFVGDSQQLQSFDSGLDQQYAYSAAGNPEQSGNIVFIKVPPKGNTDRIFWFEDRVEMFALKDKVKFDIDEANTKSIKGAKNVVKLKSRVPALPGGLLPQLALLAAALLIIGVTLDKNR</sequence>
<dbReference type="AlphaFoldDB" id="A0A1I7FIX8"/>
<evidence type="ECO:0000256" key="1">
    <source>
        <dbReference type="SAM" id="Phobius"/>
    </source>
</evidence>
<keyword evidence="1" id="KW-0812">Transmembrane</keyword>
<evidence type="ECO:0000313" key="3">
    <source>
        <dbReference type="Proteomes" id="UP000182491"/>
    </source>
</evidence>
<protein>
    <submittedName>
        <fullName evidence="2">Uncharacterized protein</fullName>
    </submittedName>
</protein>
<dbReference type="STRING" id="388950.GCA_001611675_03367"/>
<gene>
    <name evidence="2" type="ORF">SAMN04487941_0229</name>
</gene>
<keyword evidence="1" id="KW-1133">Transmembrane helix</keyword>
<organism evidence="2 3">
    <name type="scientific">Pontibacter akesuensis</name>
    <dbReference type="NCBI Taxonomy" id="388950"/>
    <lineage>
        <taxon>Bacteria</taxon>
        <taxon>Pseudomonadati</taxon>
        <taxon>Bacteroidota</taxon>
        <taxon>Cytophagia</taxon>
        <taxon>Cytophagales</taxon>
        <taxon>Hymenobacteraceae</taxon>
        <taxon>Pontibacter</taxon>
    </lineage>
</organism>
<dbReference type="EMBL" id="FPCA01000001">
    <property type="protein sequence ID" value="SFU36026.1"/>
    <property type="molecule type" value="Genomic_DNA"/>
</dbReference>
<dbReference type="RefSeq" id="WP_068839225.1">
    <property type="nucleotide sequence ID" value="NZ_BMXC01000001.1"/>
</dbReference>
<proteinExistence type="predicted"/>
<dbReference type="Proteomes" id="UP000182491">
    <property type="component" value="Unassembled WGS sequence"/>
</dbReference>
<evidence type="ECO:0000313" key="2">
    <source>
        <dbReference type="EMBL" id="SFU36026.1"/>
    </source>
</evidence>
<reference evidence="3" key="1">
    <citation type="submission" date="2016-10" db="EMBL/GenBank/DDBJ databases">
        <authorList>
            <person name="Varghese N."/>
        </authorList>
    </citation>
    <scope>NUCLEOTIDE SEQUENCE [LARGE SCALE GENOMIC DNA]</scope>
    <source>
        <strain evidence="3">DSM 18820</strain>
    </source>
</reference>
<accession>A0A1I7FIX8</accession>
<name>A0A1I7FIX8_9BACT</name>
<dbReference type="OrthoDB" id="854154at2"/>
<feature type="transmembrane region" description="Helical" evidence="1">
    <location>
        <begin position="108"/>
        <end position="126"/>
    </location>
</feature>